<dbReference type="RefSeq" id="WP_358129805.1">
    <property type="nucleotide sequence ID" value="NZ_JBFALK010000002.1"/>
</dbReference>
<gene>
    <name evidence="1" type="ORF">AB0I59_04090</name>
</gene>
<protein>
    <submittedName>
        <fullName evidence="1">DUF4265 domain-containing protein</fullName>
    </submittedName>
</protein>
<reference evidence="1 2" key="1">
    <citation type="submission" date="2024-06" db="EMBL/GenBank/DDBJ databases">
        <title>The Natural Products Discovery Center: Release of the First 8490 Sequenced Strains for Exploring Actinobacteria Biosynthetic Diversity.</title>
        <authorList>
            <person name="Kalkreuter E."/>
            <person name="Kautsar S.A."/>
            <person name="Yang D."/>
            <person name="Bader C.D."/>
            <person name="Teijaro C.N."/>
            <person name="Fluegel L."/>
            <person name="Davis C.M."/>
            <person name="Simpson J.R."/>
            <person name="Lauterbach L."/>
            <person name="Steele A.D."/>
            <person name="Gui C."/>
            <person name="Meng S."/>
            <person name="Li G."/>
            <person name="Viehrig K."/>
            <person name="Ye F."/>
            <person name="Su P."/>
            <person name="Kiefer A.F."/>
            <person name="Nichols A."/>
            <person name="Cepeda A.J."/>
            <person name="Yan W."/>
            <person name="Fan B."/>
            <person name="Jiang Y."/>
            <person name="Adhikari A."/>
            <person name="Zheng C.-J."/>
            <person name="Schuster L."/>
            <person name="Cowan T.M."/>
            <person name="Smanski M.J."/>
            <person name="Chevrette M.G."/>
            <person name="De Carvalho L.P.S."/>
            <person name="Shen B."/>
        </authorList>
    </citation>
    <scope>NUCLEOTIDE SEQUENCE [LARGE SCALE GENOMIC DNA]</scope>
    <source>
        <strain evidence="1 2">NPDC050100</strain>
    </source>
</reference>
<organism evidence="1 2">
    <name type="scientific">Microtetraspora glauca</name>
    <dbReference type="NCBI Taxonomy" id="1996"/>
    <lineage>
        <taxon>Bacteria</taxon>
        <taxon>Bacillati</taxon>
        <taxon>Actinomycetota</taxon>
        <taxon>Actinomycetes</taxon>
        <taxon>Streptosporangiales</taxon>
        <taxon>Streptosporangiaceae</taxon>
        <taxon>Microtetraspora</taxon>
    </lineage>
</organism>
<sequence>MTGALPPENHLPEAEDRVKVWYRFVPREGWPQYDREGVWATLVDVDVAQVNNVPFFVDGAAEGDLVRFTTDPQGVRWVVERVEWSGTCTILVLPAPGGPKATAVAVHEVFAPLGIGAEEHSAEFPLVALSVPPDADLSAVKALLDEGEAAGWWFHQEACVGDEWRAA</sequence>
<evidence type="ECO:0000313" key="2">
    <source>
        <dbReference type="Proteomes" id="UP001551675"/>
    </source>
</evidence>
<name>A0ABV3G872_MICGL</name>
<dbReference type="Proteomes" id="UP001551675">
    <property type="component" value="Unassembled WGS sequence"/>
</dbReference>
<evidence type="ECO:0000313" key="1">
    <source>
        <dbReference type="EMBL" id="MEV0967792.1"/>
    </source>
</evidence>
<proteinExistence type="predicted"/>
<comment type="caution">
    <text evidence="1">The sequence shown here is derived from an EMBL/GenBank/DDBJ whole genome shotgun (WGS) entry which is preliminary data.</text>
</comment>
<dbReference type="EMBL" id="JBFALK010000002">
    <property type="protein sequence ID" value="MEV0967792.1"/>
    <property type="molecule type" value="Genomic_DNA"/>
</dbReference>
<keyword evidence="2" id="KW-1185">Reference proteome</keyword>
<accession>A0ABV3G872</accession>
<dbReference type="Pfam" id="PF14085">
    <property type="entry name" value="DUF4265"/>
    <property type="match status" value="1"/>
</dbReference>
<dbReference type="InterPro" id="IPR025361">
    <property type="entry name" value="DUF4265"/>
</dbReference>